<dbReference type="EMBL" id="BARW01000679">
    <property type="protein sequence ID" value="GAI67731.1"/>
    <property type="molecule type" value="Genomic_DNA"/>
</dbReference>
<evidence type="ECO:0000256" key="1">
    <source>
        <dbReference type="SAM" id="MobiDB-lite"/>
    </source>
</evidence>
<dbReference type="AlphaFoldDB" id="X1RL90"/>
<feature type="region of interest" description="Disordered" evidence="1">
    <location>
        <begin position="153"/>
        <end position="175"/>
    </location>
</feature>
<gene>
    <name evidence="2" type="ORF">S12H4_02668</name>
</gene>
<proteinExistence type="predicted"/>
<name>X1RL90_9ZZZZ</name>
<comment type="caution">
    <text evidence="2">The sequence shown here is derived from an EMBL/GenBank/DDBJ whole genome shotgun (WGS) entry which is preliminary data.</text>
</comment>
<accession>X1RL90</accession>
<organism evidence="2">
    <name type="scientific">marine sediment metagenome</name>
    <dbReference type="NCBI Taxonomy" id="412755"/>
    <lineage>
        <taxon>unclassified sequences</taxon>
        <taxon>metagenomes</taxon>
        <taxon>ecological metagenomes</taxon>
    </lineage>
</organism>
<reference evidence="2" key="1">
    <citation type="journal article" date="2014" name="Front. Microbiol.">
        <title>High frequency of phylogenetically diverse reductive dehalogenase-homologous genes in deep subseafloor sedimentary metagenomes.</title>
        <authorList>
            <person name="Kawai M."/>
            <person name="Futagami T."/>
            <person name="Toyoda A."/>
            <person name="Takaki Y."/>
            <person name="Nishi S."/>
            <person name="Hori S."/>
            <person name="Arai W."/>
            <person name="Tsubouchi T."/>
            <person name="Morono Y."/>
            <person name="Uchiyama I."/>
            <person name="Ito T."/>
            <person name="Fujiyama A."/>
            <person name="Inagaki F."/>
            <person name="Takami H."/>
        </authorList>
    </citation>
    <scope>NUCLEOTIDE SEQUENCE</scope>
    <source>
        <strain evidence="2">Expedition CK06-06</strain>
    </source>
</reference>
<sequence>MMSFNCKGNRRPETVIEKSNDIILTFVSLRRPEADGVNVGTKIYKIEKTFTPLDTSPYLLPKTSRFVIGIVGVETYPTTPETLLPDFLNTVRVKDRYATANPDTPRSPIATSKEAVIHPTPFPIVYGIGWDREKSEIGSATLSTCVRFNPDSEAKDGETCPMTPTLRTGDPFTLE</sequence>
<evidence type="ECO:0000313" key="2">
    <source>
        <dbReference type="EMBL" id="GAI67731.1"/>
    </source>
</evidence>
<protein>
    <submittedName>
        <fullName evidence="2">Uncharacterized protein</fullName>
    </submittedName>
</protein>